<dbReference type="PROSITE" id="PS50994">
    <property type="entry name" value="INTEGRASE"/>
    <property type="match status" value="1"/>
</dbReference>
<feature type="domain" description="Integrase catalytic" evidence="2">
    <location>
        <begin position="1"/>
        <end position="86"/>
    </location>
</feature>
<dbReference type="GO" id="GO:0015074">
    <property type="term" value="P:DNA integration"/>
    <property type="evidence" value="ECO:0007669"/>
    <property type="project" value="InterPro"/>
</dbReference>
<dbReference type="GO" id="GO:0003676">
    <property type="term" value="F:nucleic acid binding"/>
    <property type="evidence" value="ECO:0007669"/>
    <property type="project" value="InterPro"/>
</dbReference>
<name>A0AAD9IQW8_RIDPI</name>
<feature type="region of interest" description="Disordered" evidence="1">
    <location>
        <begin position="83"/>
        <end position="124"/>
    </location>
</feature>
<gene>
    <name evidence="3" type="ORF">NP493_7258g00001</name>
</gene>
<protein>
    <recommendedName>
        <fullName evidence="2">Integrase catalytic domain-containing protein</fullName>
    </recommendedName>
</protein>
<dbReference type="SUPFAM" id="SSF53098">
    <property type="entry name" value="Ribonuclease H-like"/>
    <property type="match status" value="1"/>
</dbReference>
<feature type="compositionally biased region" description="Basic and acidic residues" evidence="1">
    <location>
        <begin position="99"/>
        <end position="114"/>
    </location>
</feature>
<dbReference type="InterPro" id="IPR036397">
    <property type="entry name" value="RNaseH_sf"/>
</dbReference>
<dbReference type="Proteomes" id="UP001209878">
    <property type="component" value="Unassembled WGS sequence"/>
</dbReference>
<proteinExistence type="predicted"/>
<comment type="caution">
    <text evidence="3">The sequence shown here is derived from an EMBL/GenBank/DDBJ whole genome shotgun (WGS) entry which is preliminary data.</text>
</comment>
<reference evidence="3" key="1">
    <citation type="journal article" date="2023" name="Mol. Biol. Evol.">
        <title>Third-Generation Sequencing Reveals the Adaptive Role of the Epigenome in Three Deep-Sea Polychaetes.</title>
        <authorList>
            <person name="Perez M."/>
            <person name="Aroh O."/>
            <person name="Sun Y."/>
            <person name="Lan Y."/>
            <person name="Juniper S.K."/>
            <person name="Young C.R."/>
            <person name="Angers B."/>
            <person name="Qian P.Y."/>
        </authorList>
    </citation>
    <scope>NUCLEOTIDE SEQUENCE</scope>
    <source>
        <strain evidence="3">R07B-5</strain>
    </source>
</reference>
<dbReference type="InterPro" id="IPR050951">
    <property type="entry name" value="Retrovirus_Pol_polyprotein"/>
</dbReference>
<evidence type="ECO:0000256" key="1">
    <source>
        <dbReference type="SAM" id="MobiDB-lite"/>
    </source>
</evidence>
<evidence type="ECO:0000313" key="4">
    <source>
        <dbReference type="Proteomes" id="UP001209878"/>
    </source>
</evidence>
<dbReference type="AlphaFoldDB" id="A0AAD9IQW8"/>
<evidence type="ECO:0000313" key="3">
    <source>
        <dbReference type="EMBL" id="KAK2138718.1"/>
    </source>
</evidence>
<keyword evidence="4" id="KW-1185">Reference proteome</keyword>
<dbReference type="PANTHER" id="PTHR37984:SF8">
    <property type="entry name" value="CCHC-TYPE DOMAIN-CONTAINING PROTEIN"/>
    <property type="match status" value="1"/>
</dbReference>
<organism evidence="3 4">
    <name type="scientific">Ridgeia piscesae</name>
    <name type="common">Tubeworm</name>
    <dbReference type="NCBI Taxonomy" id="27915"/>
    <lineage>
        <taxon>Eukaryota</taxon>
        <taxon>Metazoa</taxon>
        <taxon>Spiralia</taxon>
        <taxon>Lophotrochozoa</taxon>
        <taxon>Annelida</taxon>
        <taxon>Polychaeta</taxon>
        <taxon>Sedentaria</taxon>
        <taxon>Canalipalpata</taxon>
        <taxon>Sabellida</taxon>
        <taxon>Siboglinidae</taxon>
        <taxon>Ridgeia</taxon>
    </lineage>
</organism>
<dbReference type="InterPro" id="IPR012337">
    <property type="entry name" value="RNaseH-like_sf"/>
</dbReference>
<evidence type="ECO:0000259" key="2">
    <source>
        <dbReference type="PROSITE" id="PS50994"/>
    </source>
</evidence>
<dbReference type="PANTHER" id="PTHR37984">
    <property type="entry name" value="PROTEIN CBG26694"/>
    <property type="match status" value="1"/>
</dbReference>
<dbReference type="EMBL" id="JAODUO010007245">
    <property type="protein sequence ID" value="KAK2138718.1"/>
    <property type="molecule type" value="Genomic_DNA"/>
</dbReference>
<dbReference type="Gene3D" id="3.30.420.10">
    <property type="entry name" value="Ribonuclease H-like superfamily/Ribonuclease H"/>
    <property type="match status" value="1"/>
</dbReference>
<dbReference type="InterPro" id="IPR001584">
    <property type="entry name" value="Integrase_cat-core"/>
</dbReference>
<sequence length="174" mass="19955">MVTTDYHSGFFELDYLPDTTSETVVGKLKNNFSRHGIPHTLVGDNGPQYASAVFRKFAQDWQFVHETTVEATAKPMVQPKRRDWTLLPSKPPTSQTIRPSEHDTTHDRPARPERMITSGVPRGRTTIRKPSLLRQTQPQLNNRKLQQSHRIHDQVTWLCQKTRRTGPGLHDPGE</sequence>
<accession>A0AAD9IQW8</accession>